<dbReference type="Pfam" id="PF01395">
    <property type="entry name" value="PBP_GOBP"/>
    <property type="match status" value="1"/>
</dbReference>
<comment type="subcellular location">
    <subcellularLocation>
        <location evidence="1">Secreted</location>
    </subcellularLocation>
</comment>
<dbReference type="STRING" id="7070.D6WS47"/>
<keyword evidence="7" id="KW-1185">Reference proteome</keyword>
<evidence type="ECO:0000313" key="6">
    <source>
        <dbReference type="EMBL" id="EFA07548.1"/>
    </source>
</evidence>
<dbReference type="CDD" id="cd23992">
    <property type="entry name" value="PBP_GOBP"/>
    <property type="match status" value="1"/>
</dbReference>
<dbReference type="SUPFAM" id="SSF47565">
    <property type="entry name" value="Insect pheromone/odorant-binding proteins"/>
    <property type="match status" value="1"/>
</dbReference>
<comment type="similarity">
    <text evidence="2">Belongs to the PBP/GOBP family.</text>
</comment>
<dbReference type="GO" id="GO:0007608">
    <property type="term" value="P:sensory perception of smell"/>
    <property type="evidence" value="ECO:0000318"/>
    <property type="project" value="GO_Central"/>
</dbReference>
<evidence type="ECO:0000256" key="2">
    <source>
        <dbReference type="ARBA" id="ARBA00008098"/>
    </source>
</evidence>
<dbReference type="HOGENOM" id="CLU_107288_2_1_1"/>
<dbReference type="EMBL" id="KQ971354">
    <property type="protein sequence ID" value="EFA07548.1"/>
    <property type="molecule type" value="Genomic_DNA"/>
</dbReference>
<evidence type="ECO:0000256" key="5">
    <source>
        <dbReference type="SAM" id="SignalP"/>
    </source>
</evidence>
<keyword evidence="3" id="KW-0964">Secreted</keyword>
<protein>
    <submittedName>
        <fullName evidence="6">Odorant binding protein C06</fullName>
    </submittedName>
</protein>
<evidence type="ECO:0000313" key="7">
    <source>
        <dbReference type="Proteomes" id="UP000007266"/>
    </source>
</evidence>
<dbReference type="Gene3D" id="1.10.238.20">
    <property type="entry name" value="Pheromone/general odorant binding protein domain"/>
    <property type="match status" value="1"/>
</dbReference>
<dbReference type="AlphaFoldDB" id="D6WS47"/>
<reference evidence="6 7" key="2">
    <citation type="journal article" date="2010" name="Nucleic Acids Res.">
        <title>BeetleBase in 2010: revisions to provide comprehensive genomic information for Tribolium castaneum.</title>
        <authorList>
            <person name="Kim H.S."/>
            <person name="Murphy T."/>
            <person name="Xia J."/>
            <person name="Caragea D."/>
            <person name="Park Y."/>
            <person name="Beeman R.W."/>
            <person name="Lorenzen M.D."/>
            <person name="Butcher S."/>
            <person name="Manak J.R."/>
            <person name="Brown S.J."/>
        </authorList>
    </citation>
    <scope>GENOME REANNOTATION</scope>
    <source>
        <strain evidence="6 7">Georgia GA2</strain>
    </source>
</reference>
<dbReference type="PhylomeDB" id="D6WS47"/>
<gene>
    <name evidence="6" type="primary">TcOBP7M</name>
    <name evidence="6" type="ORF">TcasGA2_TC010070</name>
</gene>
<dbReference type="SMR" id="D6WS47"/>
<evidence type="ECO:0000256" key="4">
    <source>
        <dbReference type="ARBA" id="ARBA00022729"/>
    </source>
</evidence>
<dbReference type="InterPro" id="IPR006170">
    <property type="entry name" value="PBP/GOBP"/>
</dbReference>
<accession>D6WS47</accession>
<dbReference type="InParanoid" id="D6WS47"/>
<dbReference type="GO" id="GO:0005549">
    <property type="term" value="F:odorant binding"/>
    <property type="evidence" value="ECO:0007669"/>
    <property type="project" value="InterPro"/>
</dbReference>
<dbReference type="SMART" id="SM00708">
    <property type="entry name" value="PhBP"/>
    <property type="match status" value="1"/>
</dbReference>
<feature type="chain" id="PRO_5003089775" evidence="5">
    <location>
        <begin position="19"/>
        <end position="135"/>
    </location>
</feature>
<keyword evidence="4 5" id="KW-0732">Signal</keyword>
<name>D6WS47_TRICA</name>
<reference evidence="6 7" key="1">
    <citation type="journal article" date="2008" name="Nature">
        <title>The genome of the model beetle and pest Tribolium castaneum.</title>
        <authorList>
            <consortium name="Tribolium Genome Sequencing Consortium"/>
            <person name="Richards S."/>
            <person name="Gibbs R.A."/>
            <person name="Weinstock G.M."/>
            <person name="Brown S.J."/>
            <person name="Denell R."/>
            <person name="Beeman R.W."/>
            <person name="Gibbs R."/>
            <person name="Beeman R.W."/>
            <person name="Brown S.J."/>
            <person name="Bucher G."/>
            <person name="Friedrich M."/>
            <person name="Grimmelikhuijzen C.J."/>
            <person name="Klingler M."/>
            <person name="Lorenzen M."/>
            <person name="Richards S."/>
            <person name="Roth S."/>
            <person name="Schroder R."/>
            <person name="Tautz D."/>
            <person name="Zdobnov E.M."/>
            <person name="Muzny D."/>
            <person name="Gibbs R.A."/>
            <person name="Weinstock G.M."/>
            <person name="Attaway T."/>
            <person name="Bell S."/>
            <person name="Buhay C.J."/>
            <person name="Chandrabose M.N."/>
            <person name="Chavez D."/>
            <person name="Clerk-Blankenburg K.P."/>
            <person name="Cree A."/>
            <person name="Dao M."/>
            <person name="Davis C."/>
            <person name="Chacko J."/>
            <person name="Dinh H."/>
            <person name="Dugan-Rocha S."/>
            <person name="Fowler G."/>
            <person name="Garner T.T."/>
            <person name="Garnes J."/>
            <person name="Gnirke A."/>
            <person name="Hawes A."/>
            <person name="Hernandez J."/>
            <person name="Hines S."/>
            <person name="Holder M."/>
            <person name="Hume J."/>
            <person name="Jhangiani S.N."/>
            <person name="Joshi V."/>
            <person name="Khan Z.M."/>
            <person name="Jackson L."/>
            <person name="Kovar C."/>
            <person name="Kowis A."/>
            <person name="Lee S."/>
            <person name="Lewis L.R."/>
            <person name="Margolis J."/>
            <person name="Morgan M."/>
            <person name="Nazareth L.V."/>
            <person name="Nguyen N."/>
            <person name="Okwuonu G."/>
            <person name="Parker D."/>
            <person name="Richards S."/>
            <person name="Ruiz S.J."/>
            <person name="Santibanez J."/>
            <person name="Savard J."/>
            <person name="Scherer S.E."/>
            <person name="Schneider B."/>
            <person name="Sodergren E."/>
            <person name="Tautz D."/>
            <person name="Vattahil S."/>
            <person name="Villasana D."/>
            <person name="White C.S."/>
            <person name="Wright R."/>
            <person name="Park Y."/>
            <person name="Beeman R.W."/>
            <person name="Lord J."/>
            <person name="Oppert B."/>
            <person name="Lorenzen M."/>
            <person name="Brown S."/>
            <person name="Wang L."/>
            <person name="Savard J."/>
            <person name="Tautz D."/>
            <person name="Richards S."/>
            <person name="Weinstock G."/>
            <person name="Gibbs R.A."/>
            <person name="Liu Y."/>
            <person name="Worley K."/>
            <person name="Weinstock G."/>
            <person name="Elsik C.G."/>
            <person name="Reese J.T."/>
            <person name="Elhaik E."/>
            <person name="Landan G."/>
            <person name="Graur D."/>
            <person name="Arensburger P."/>
            <person name="Atkinson P."/>
            <person name="Beeman R.W."/>
            <person name="Beidler J."/>
            <person name="Brown S.J."/>
            <person name="Demuth J.P."/>
            <person name="Drury D.W."/>
            <person name="Du Y.Z."/>
            <person name="Fujiwara H."/>
            <person name="Lorenzen M."/>
            <person name="Maselli V."/>
            <person name="Osanai M."/>
            <person name="Park Y."/>
            <person name="Robertson H.M."/>
            <person name="Tu Z."/>
            <person name="Wang J.J."/>
            <person name="Wang S."/>
            <person name="Richards S."/>
            <person name="Song H."/>
            <person name="Zhang L."/>
            <person name="Sodergren E."/>
            <person name="Werner D."/>
            <person name="Stanke M."/>
            <person name="Morgenstern B."/>
            <person name="Solovyev V."/>
            <person name="Kosarev P."/>
            <person name="Brown G."/>
            <person name="Chen H.C."/>
            <person name="Ermolaeva O."/>
            <person name="Hlavina W."/>
            <person name="Kapustin Y."/>
            <person name="Kiryutin B."/>
            <person name="Kitts P."/>
            <person name="Maglott D."/>
            <person name="Pruitt K."/>
            <person name="Sapojnikov V."/>
            <person name="Souvorov A."/>
            <person name="Mackey A.J."/>
            <person name="Waterhouse R.M."/>
            <person name="Wyder S."/>
            <person name="Zdobnov E.M."/>
            <person name="Zdobnov E.M."/>
            <person name="Wyder S."/>
            <person name="Kriventseva E.V."/>
            <person name="Kadowaki T."/>
            <person name="Bork P."/>
            <person name="Aranda M."/>
            <person name="Bao R."/>
            <person name="Beermann A."/>
            <person name="Berns N."/>
            <person name="Bolognesi R."/>
            <person name="Bonneton F."/>
            <person name="Bopp D."/>
            <person name="Brown S.J."/>
            <person name="Bucher G."/>
            <person name="Butts T."/>
            <person name="Chaumot A."/>
            <person name="Denell R.E."/>
            <person name="Ferrier D.E."/>
            <person name="Friedrich M."/>
            <person name="Gordon C.M."/>
            <person name="Jindra M."/>
            <person name="Klingler M."/>
            <person name="Lan Q."/>
            <person name="Lattorff H.M."/>
            <person name="Laudet V."/>
            <person name="von Levetsow C."/>
            <person name="Liu Z."/>
            <person name="Lutz R."/>
            <person name="Lynch J.A."/>
            <person name="da Fonseca R.N."/>
            <person name="Posnien N."/>
            <person name="Reuter R."/>
            <person name="Roth S."/>
            <person name="Savard J."/>
            <person name="Schinko J.B."/>
            <person name="Schmitt C."/>
            <person name="Schoppmeier M."/>
            <person name="Schroder R."/>
            <person name="Shippy T.D."/>
            <person name="Simonnet F."/>
            <person name="Marques-Souza H."/>
            <person name="Tautz D."/>
            <person name="Tomoyasu Y."/>
            <person name="Trauner J."/>
            <person name="Van der Zee M."/>
            <person name="Vervoort M."/>
            <person name="Wittkopp N."/>
            <person name="Wimmer E.A."/>
            <person name="Yang X."/>
            <person name="Jones A.K."/>
            <person name="Sattelle D.B."/>
            <person name="Ebert P.R."/>
            <person name="Nelson D."/>
            <person name="Scott J.G."/>
            <person name="Beeman R.W."/>
            <person name="Muthukrishnan S."/>
            <person name="Kramer K.J."/>
            <person name="Arakane Y."/>
            <person name="Beeman R.W."/>
            <person name="Zhu Q."/>
            <person name="Hogenkamp D."/>
            <person name="Dixit R."/>
            <person name="Oppert B."/>
            <person name="Jiang H."/>
            <person name="Zou Z."/>
            <person name="Marshall J."/>
            <person name="Elpidina E."/>
            <person name="Vinokurov K."/>
            <person name="Oppert C."/>
            <person name="Zou Z."/>
            <person name="Evans J."/>
            <person name="Lu Z."/>
            <person name="Zhao P."/>
            <person name="Sumathipala N."/>
            <person name="Altincicek B."/>
            <person name="Vilcinskas A."/>
            <person name="Williams M."/>
            <person name="Hultmark D."/>
            <person name="Hetru C."/>
            <person name="Jiang H."/>
            <person name="Grimmelikhuijzen C.J."/>
            <person name="Hauser F."/>
            <person name="Cazzamali G."/>
            <person name="Williamson M."/>
            <person name="Park Y."/>
            <person name="Li B."/>
            <person name="Tanaka Y."/>
            <person name="Predel R."/>
            <person name="Neupert S."/>
            <person name="Schachtner J."/>
            <person name="Verleyen P."/>
            <person name="Raible F."/>
            <person name="Bork P."/>
            <person name="Friedrich M."/>
            <person name="Walden K.K."/>
            <person name="Robertson H.M."/>
            <person name="Angeli S."/>
            <person name="Foret S."/>
            <person name="Bucher G."/>
            <person name="Schuetz S."/>
            <person name="Maleszka R."/>
            <person name="Wimmer E.A."/>
            <person name="Beeman R.W."/>
            <person name="Lorenzen M."/>
            <person name="Tomoyasu Y."/>
            <person name="Miller S.C."/>
            <person name="Grossmann D."/>
            <person name="Bucher G."/>
        </authorList>
    </citation>
    <scope>NUCLEOTIDE SEQUENCE [LARGE SCALE GENOMIC DNA]</scope>
    <source>
        <strain evidence="6 7">Georgia GA2</strain>
    </source>
</reference>
<dbReference type="Proteomes" id="UP000007266">
    <property type="component" value="Linkage group 7"/>
</dbReference>
<organism evidence="6 7">
    <name type="scientific">Tribolium castaneum</name>
    <name type="common">Red flour beetle</name>
    <dbReference type="NCBI Taxonomy" id="7070"/>
    <lineage>
        <taxon>Eukaryota</taxon>
        <taxon>Metazoa</taxon>
        <taxon>Ecdysozoa</taxon>
        <taxon>Arthropoda</taxon>
        <taxon>Hexapoda</taxon>
        <taxon>Insecta</taxon>
        <taxon>Pterygota</taxon>
        <taxon>Neoptera</taxon>
        <taxon>Endopterygota</taxon>
        <taxon>Coleoptera</taxon>
        <taxon>Polyphaga</taxon>
        <taxon>Cucujiformia</taxon>
        <taxon>Tenebrionidae</taxon>
        <taxon>Tenebrionidae incertae sedis</taxon>
        <taxon>Tribolium</taxon>
    </lineage>
</organism>
<dbReference type="InterPro" id="IPR036728">
    <property type="entry name" value="PBP_GOBP_sf"/>
</dbReference>
<dbReference type="GO" id="GO:0005615">
    <property type="term" value="C:extracellular space"/>
    <property type="evidence" value="ECO:0000318"/>
    <property type="project" value="GO_Central"/>
</dbReference>
<feature type="signal peptide" evidence="5">
    <location>
        <begin position="1"/>
        <end position="18"/>
    </location>
</feature>
<dbReference type="PANTHER" id="PTHR11857:SF43">
    <property type="entry name" value="GEO07291P1-RELATED"/>
    <property type="match status" value="1"/>
</dbReference>
<dbReference type="FunCoup" id="D6WS47">
    <property type="interactions" value="23"/>
</dbReference>
<sequence length="135" mass="15547">MKYLLFLTVITLTCGIFAFSLSNREQAIFLSTYSTCLETSKVDSERALRTASGIIDDEPKLKEFLFCINKQNGVQDDAGNFVKDAVRKRIEHPLLTDKTMEIIVNKCTRKRETGEETAYQFLKCSYFTIMNEKHQ</sequence>
<evidence type="ECO:0000256" key="1">
    <source>
        <dbReference type="ARBA" id="ARBA00004613"/>
    </source>
</evidence>
<proteinExistence type="inferred from homology"/>
<evidence type="ECO:0000256" key="3">
    <source>
        <dbReference type="ARBA" id="ARBA00022525"/>
    </source>
</evidence>
<dbReference type="PANTHER" id="PTHR11857">
    <property type="entry name" value="ODORANT BINDING PROTEIN-RELATED"/>
    <property type="match status" value="1"/>
</dbReference>